<dbReference type="PRINTS" id="PR00111">
    <property type="entry name" value="ABHYDROLASE"/>
</dbReference>
<dbReference type="RefSeq" id="WP_345127517.1">
    <property type="nucleotide sequence ID" value="NZ_BAABAT010000007.1"/>
</dbReference>
<organism evidence="3 4">
    <name type="scientific">Dactylosporangium darangshiense</name>
    <dbReference type="NCBI Taxonomy" id="579108"/>
    <lineage>
        <taxon>Bacteria</taxon>
        <taxon>Bacillati</taxon>
        <taxon>Actinomycetota</taxon>
        <taxon>Actinomycetes</taxon>
        <taxon>Micromonosporales</taxon>
        <taxon>Micromonosporaceae</taxon>
        <taxon>Dactylosporangium</taxon>
    </lineage>
</organism>
<comment type="caution">
    <text evidence="3">The sequence shown here is derived from an EMBL/GenBank/DDBJ whole genome shotgun (WGS) entry which is preliminary data.</text>
</comment>
<keyword evidence="1" id="KW-0378">Hydrolase</keyword>
<dbReference type="InterPro" id="IPR000639">
    <property type="entry name" value="Epox_hydrolase-like"/>
</dbReference>
<dbReference type="EMBL" id="BAABAT010000007">
    <property type="protein sequence ID" value="GAA4249215.1"/>
    <property type="molecule type" value="Genomic_DNA"/>
</dbReference>
<dbReference type="PANTHER" id="PTHR43329">
    <property type="entry name" value="EPOXIDE HYDROLASE"/>
    <property type="match status" value="1"/>
</dbReference>
<keyword evidence="4" id="KW-1185">Reference proteome</keyword>
<evidence type="ECO:0000313" key="3">
    <source>
        <dbReference type="EMBL" id="GAA4249215.1"/>
    </source>
</evidence>
<name>A0ABP8D7J3_9ACTN</name>
<dbReference type="SUPFAM" id="SSF53474">
    <property type="entry name" value="alpha/beta-Hydrolases"/>
    <property type="match status" value="1"/>
</dbReference>
<proteinExistence type="predicted"/>
<dbReference type="PRINTS" id="PR00412">
    <property type="entry name" value="EPOXHYDRLASE"/>
</dbReference>
<accession>A0ABP8D7J3</accession>
<evidence type="ECO:0000256" key="1">
    <source>
        <dbReference type="ARBA" id="ARBA00022801"/>
    </source>
</evidence>
<dbReference type="Gene3D" id="3.40.50.1820">
    <property type="entry name" value="alpha/beta hydrolase"/>
    <property type="match status" value="1"/>
</dbReference>
<protein>
    <submittedName>
        <fullName evidence="3">Haloalkane dehalogenase</fullName>
    </submittedName>
</protein>
<dbReference type="Proteomes" id="UP001500620">
    <property type="component" value="Unassembled WGS sequence"/>
</dbReference>
<evidence type="ECO:0000259" key="2">
    <source>
        <dbReference type="Pfam" id="PF00561"/>
    </source>
</evidence>
<gene>
    <name evidence="3" type="ORF">GCM10022255_032320</name>
</gene>
<sequence length="287" mass="31429">MGDATMTTTEILGSTMYHEEQGDGPPMVFLHGNPGSSRLWRNVLPAVDAGVRRLAPDLIGMGRSGKPDIEYRFGDHARYLDAWFDRLGLDDVTLVGHDWGGALAFDWAARHPGRVRAVAFLETIVRPMSWGELADGPRARSEAMRGPKGEALVLDGDYFIESAYTGGVLNPLGDEDLRAYLAPYPTRESRRPILQWARSLPLGGEPADVTERVEAYGRWLAASAGVPKLLLTFDTSPTLSIGPEMARWCADNIAALEVRHCGPAGHHAPEDQPEAIAKELTSWYRGL</sequence>
<dbReference type="NCBIfam" id="NF002938">
    <property type="entry name" value="PRK03592.1"/>
    <property type="match status" value="1"/>
</dbReference>
<feature type="domain" description="AB hydrolase-1" evidence="2">
    <location>
        <begin position="25"/>
        <end position="140"/>
    </location>
</feature>
<reference evidence="4" key="1">
    <citation type="journal article" date="2019" name="Int. J. Syst. Evol. Microbiol.">
        <title>The Global Catalogue of Microorganisms (GCM) 10K type strain sequencing project: providing services to taxonomists for standard genome sequencing and annotation.</title>
        <authorList>
            <consortium name="The Broad Institute Genomics Platform"/>
            <consortium name="The Broad Institute Genome Sequencing Center for Infectious Disease"/>
            <person name="Wu L."/>
            <person name="Ma J."/>
        </authorList>
    </citation>
    <scope>NUCLEOTIDE SEQUENCE [LARGE SCALE GENOMIC DNA]</scope>
    <source>
        <strain evidence="4">JCM 17441</strain>
    </source>
</reference>
<evidence type="ECO:0000313" key="4">
    <source>
        <dbReference type="Proteomes" id="UP001500620"/>
    </source>
</evidence>
<dbReference type="InterPro" id="IPR000073">
    <property type="entry name" value="AB_hydrolase_1"/>
</dbReference>
<dbReference type="Pfam" id="PF00561">
    <property type="entry name" value="Abhydrolase_1"/>
    <property type="match status" value="1"/>
</dbReference>
<dbReference type="InterPro" id="IPR029058">
    <property type="entry name" value="AB_hydrolase_fold"/>
</dbReference>